<reference evidence="1" key="1">
    <citation type="journal article" date="2020" name="mSystems">
        <title>Genome- and Community-Level Interaction Insights into Carbon Utilization and Element Cycling Functions of Hydrothermarchaeota in Hydrothermal Sediment.</title>
        <authorList>
            <person name="Zhou Z."/>
            <person name="Liu Y."/>
            <person name="Xu W."/>
            <person name="Pan J."/>
            <person name="Luo Z.H."/>
            <person name="Li M."/>
        </authorList>
    </citation>
    <scope>NUCLEOTIDE SEQUENCE [LARGE SCALE GENOMIC DNA]</scope>
    <source>
        <strain evidence="1">SpSt-902</strain>
    </source>
</reference>
<organism evidence="1">
    <name type="scientific">Leptospirillum ferriphilum</name>
    <dbReference type="NCBI Taxonomy" id="178606"/>
    <lineage>
        <taxon>Bacteria</taxon>
        <taxon>Pseudomonadati</taxon>
        <taxon>Nitrospirota</taxon>
        <taxon>Nitrospiria</taxon>
        <taxon>Nitrospirales</taxon>
        <taxon>Nitrospiraceae</taxon>
        <taxon>Leptospirillum</taxon>
    </lineage>
</organism>
<dbReference type="PANTHER" id="PTHR48100">
    <property type="entry name" value="BROAD-SPECIFICITY PHOSPHATASE YOR283W-RELATED"/>
    <property type="match status" value="1"/>
</dbReference>
<protein>
    <submittedName>
        <fullName evidence="1">Histidine phosphatase family protein</fullName>
    </submittedName>
</protein>
<dbReference type="CDD" id="cd07067">
    <property type="entry name" value="HP_PGM_like"/>
    <property type="match status" value="1"/>
</dbReference>
<evidence type="ECO:0000313" key="1">
    <source>
        <dbReference type="EMBL" id="HFT92747.1"/>
    </source>
</evidence>
<name>A0A7C3LSR6_9BACT</name>
<dbReference type="SUPFAM" id="SSF53254">
    <property type="entry name" value="Phosphoglycerate mutase-like"/>
    <property type="match status" value="1"/>
</dbReference>
<dbReference type="GO" id="GO:0005737">
    <property type="term" value="C:cytoplasm"/>
    <property type="evidence" value="ECO:0007669"/>
    <property type="project" value="TreeGrafter"/>
</dbReference>
<accession>A0A7C3LSR6</accession>
<dbReference type="AlphaFoldDB" id="A0A7C3LSR6"/>
<sequence length="224" mass="25215">MRLNVKYLNDLPHPDRARFYLFRHGHLENSELHVINGSTDVPLSGRGYSQMKAWKDRFRSSSLDGFLSSTLRRTLDGVRVLSEGRDIPLRSLSGFCERSFGDWEGMTRNDISRTDPAGYSKWLEIDPSFAPPGGESLTTFRERVLETLSAILETGGFGKNFLMVGHSGVNRILVLEALGLSLTDYFRISQDYACLNIIDFFRSGPPVLHLLNAPPTWSEEQSDG</sequence>
<gene>
    <name evidence="1" type="ORF">ENX03_02175</name>
</gene>
<dbReference type="InterPro" id="IPR029033">
    <property type="entry name" value="His_PPase_superfam"/>
</dbReference>
<dbReference type="Pfam" id="PF00300">
    <property type="entry name" value="His_Phos_1"/>
    <property type="match status" value="1"/>
</dbReference>
<dbReference type="InterPro" id="IPR013078">
    <property type="entry name" value="His_Pase_superF_clade-1"/>
</dbReference>
<dbReference type="GO" id="GO:0016791">
    <property type="term" value="F:phosphatase activity"/>
    <property type="evidence" value="ECO:0007669"/>
    <property type="project" value="TreeGrafter"/>
</dbReference>
<dbReference type="SMART" id="SM00855">
    <property type="entry name" value="PGAM"/>
    <property type="match status" value="1"/>
</dbReference>
<dbReference type="Gene3D" id="3.40.50.1240">
    <property type="entry name" value="Phosphoglycerate mutase-like"/>
    <property type="match status" value="1"/>
</dbReference>
<proteinExistence type="predicted"/>
<dbReference type="EMBL" id="DTMM01000040">
    <property type="protein sequence ID" value="HFT92747.1"/>
    <property type="molecule type" value="Genomic_DNA"/>
</dbReference>
<comment type="caution">
    <text evidence="1">The sequence shown here is derived from an EMBL/GenBank/DDBJ whole genome shotgun (WGS) entry which is preliminary data.</text>
</comment>
<dbReference type="InterPro" id="IPR050275">
    <property type="entry name" value="PGM_Phosphatase"/>
</dbReference>
<dbReference type="PANTHER" id="PTHR48100:SF1">
    <property type="entry name" value="HISTIDINE PHOSPHATASE FAMILY PROTEIN-RELATED"/>
    <property type="match status" value="1"/>
</dbReference>